<dbReference type="Proteomes" id="UP000009170">
    <property type="component" value="Unassembled WGS sequence"/>
</dbReference>
<dbReference type="GO" id="GO:0046872">
    <property type="term" value="F:metal ion binding"/>
    <property type="evidence" value="ECO:0007669"/>
    <property type="project" value="UniProtKB-KW"/>
</dbReference>
<gene>
    <name evidence="15" type="ORF">OT_ostta01g01420</name>
</gene>
<dbReference type="InterPro" id="IPR013785">
    <property type="entry name" value="Aldolase_TIM"/>
</dbReference>
<evidence type="ECO:0000256" key="8">
    <source>
        <dbReference type="ARBA" id="ARBA00022691"/>
    </source>
</evidence>
<evidence type="ECO:0000256" key="6">
    <source>
        <dbReference type="ARBA" id="ARBA00022603"/>
    </source>
</evidence>
<dbReference type="SFLD" id="SFLDG01062">
    <property type="entry name" value="methyltransferase_(Class_A)"/>
    <property type="match status" value="1"/>
</dbReference>
<dbReference type="GO" id="GO:0005737">
    <property type="term" value="C:cytoplasm"/>
    <property type="evidence" value="ECO:0007669"/>
    <property type="project" value="UniProtKB-SubCell"/>
</dbReference>
<keyword evidence="6" id="KW-0489">Methyltransferase</keyword>
<dbReference type="InterPro" id="IPR027492">
    <property type="entry name" value="RNA_MTrfase_RlmN"/>
</dbReference>
<dbReference type="FunCoup" id="A0A090LXN3">
    <property type="interactions" value="404"/>
</dbReference>
<dbReference type="GO" id="GO:0070475">
    <property type="term" value="P:rRNA base methylation"/>
    <property type="evidence" value="ECO:0007669"/>
    <property type="project" value="InterPro"/>
</dbReference>
<name>A0A090LXN3_OSTTA</name>
<organism evidence="15 16">
    <name type="scientific">Ostreococcus tauri</name>
    <name type="common">Marine green alga</name>
    <dbReference type="NCBI Taxonomy" id="70448"/>
    <lineage>
        <taxon>Eukaryota</taxon>
        <taxon>Viridiplantae</taxon>
        <taxon>Chlorophyta</taxon>
        <taxon>Mamiellophyceae</taxon>
        <taxon>Mamiellales</taxon>
        <taxon>Bathycoccaceae</taxon>
        <taxon>Ostreococcus</taxon>
    </lineage>
</organism>
<evidence type="ECO:0000256" key="13">
    <source>
        <dbReference type="SAM" id="MobiDB-lite"/>
    </source>
</evidence>
<accession>A0A090LXN3</accession>
<dbReference type="AlphaFoldDB" id="A0A090LXN3"/>
<dbReference type="CDD" id="cd01335">
    <property type="entry name" value="Radical_SAM"/>
    <property type="match status" value="1"/>
</dbReference>
<dbReference type="FunFam" id="3.20.20.70:FF:000014">
    <property type="entry name" value="Probable dual-specificity RNA methyltransferase RlmN"/>
    <property type="match status" value="1"/>
</dbReference>
<evidence type="ECO:0000256" key="9">
    <source>
        <dbReference type="ARBA" id="ARBA00022723"/>
    </source>
</evidence>
<keyword evidence="10" id="KW-0408">Iron</keyword>
<keyword evidence="8" id="KW-0949">S-adenosyl-L-methionine</keyword>
<dbReference type="InterPro" id="IPR006638">
    <property type="entry name" value="Elp3/MiaA/NifB-like_rSAM"/>
</dbReference>
<protein>
    <submittedName>
        <fullName evidence="15">Radical SAM</fullName>
    </submittedName>
</protein>
<feature type="compositionally biased region" description="Acidic residues" evidence="13">
    <location>
        <begin position="48"/>
        <end position="57"/>
    </location>
</feature>
<keyword evidence="11" id="KW-0411">Iron-sulfur</keyword>
<dbReference type="GO" id="GO:0051539">
    <property type="term" value="F:4 iron, 4 sulfur cluster binding"/>
    <property type="evidence" value="ECO:0007669"/>
    <property type="project" value="UniProtKB-KW"/>
</dbReference>
<evidence type="ECO:0000256" key="7">
    <source>
        <dbReference type="ARBA" id="ARBA00022679"/>
    </source>
</evidence>
<keyword evidence="16" id="KW-1185">Reference proteome</keyword>
<evidence type="ECO:0000256" key="12">
    <source>
        <dbReference type="ARBA" id="ARBA00023157"/>
    </source>
</evidence>
<dbReference type="GO" id="GO:0008173">
    <property type="term" value="F:RNA methyltransferase activity"/>
    <property type="evidence" value="ECO:0007669"/>
    <property type="project" value="InterPro"/>
</dbReference>
<keyword evidence="7" id="KW-0808">Transferase</keyword>
<dbReference type="STRING" id="70448.A0A090LXN3"/>
<dbReference type="SFLD" id="SFLDF00275">
    <property type="entry name" value="adenosine_C2_methyltransferase"/>
    <property type="match status" value="1"/>
</dbReference>
<sequence>MPHARATTPTTRAHVTRAMTPRRGRRRGRVARAKVHRFAAAGSSENQLGDDDDDADDALAPTSVPRNAGVRDGPWAKADARAVTESIADAEETLRRAKASADGGVSLLGLTKRELEALAVERGMPKFRGKQMADHLYAANGTSARSVDEFTTLSKALRAELVAAGVRVGRSSVHHVAAATDGTAKLLLRLDDDRVVETVGIPATEGGKNRLTACVSSQVGCPMRCTFCATGKGGFARNLAPHEIVDQVLALEEHFGQRVTNVVFMGMGEPLLNVPNVLKAHEVLNKEIGIGARHITISTVGVRGSIEKLAYAQLQSVLAVSLHAPNQELRETIIPSAKVYPMEDLLQDCEQYFIATGRRVTFEYTLLGGVNDQPEHAKELGRLLYARNLASHVNLIPYNPVDDADFKRPSRATVYAFRDVLEQERVPASIRQTRGLEAAAACGQLRNAYQKNAMTASA</sequence>
<dbReference type="NCBIfam" id="TIGR00048">
    <property type="entry name" value="rRNA_mod_RlmN"/>
    <property type="match status" value="1"/>
</dbReference>
<evidence type="ECO:0000256" key="4">
    <source>
        <dbReference type="ARBA" id="ARBA00022490"/>
    </source>
</evidence>
<keyword evidence="9" id="KW-0479">Metal-binding</keyword>
<evidence type="ECO:0000259" key="14">
    <source>
        <dbReference type="PROSITE" id="PS51918"/>
    </source>
</evidence>
<dbReference type="Gene3D" id="1.10.150.530">
    <property type="match status" value="1"/>
</dbReference>
<evidence type="ECO:0000256" key="3">
    <source>
        <dbReference type="ARBA" id="ARBA00022485"/>
    </source>
</evidence>
<feature type="compositionally biased region" description="Basic residues" evidence="13">
    <location>
        <begin position="20"/>
        <end position="37"/>
    </location>
</feature>
<dbReference type="PROSITE" id="PS51918">
    <property type="entry name" value="RADICAL_SAM"/>
    <property type="match status" value="1"/>
</dbReference>
<feature type="compositionally biased region" description="Low complexity" evidence="13">
    <location>
        <begin position="1"/>
        <end position="18"/>
    </location>
</feature>
<evidence type="ECO:0000256" key="5">
    <source>
        <dbReference type="ARBA" id="ARBA00022552"/>
    </source>
</evidence>
<dbReference type="InterPro" id="IPR007197">
    <property type="entry name" value="rSAM"/>
</dbReference>
<comment type="subcellular location">
    <subcellularLocation>
        <location evidence="2">Cytoplasm</location>
    </subcellularLocation>
</comment>
<dbReference type="KEGG" id="ota:OT_ostta01g01420"/>
<evidence type="ECO:0000313" key="15">
    <source>
        <dbReference type="EMBL" id="CEF96566.1"/>
    </source>
</evidence>
<dbReference type="OrthoDB" id="496065at2759"/>
<dbReference type="HAMAP" id="MF_01849">
    <property type="entry name" value="RNA_methyltr_RlmN"/>
    <property type="match status" value="1"/>
</dbReference>
<dbReference type="SUPFAM" id="SSF102114">
    <property type="entry name" value="Radical SAM enzymes"/>
    <property type="match status" value="1"/>
</dbReference>
<evidence type="ECO:0000256" key="2">
    <source>
        <dbReference type="ARBA" id="ARBA00004496"/>
    </source>
</evidence>
<dbReference type="SFLD" id="SFLDS00029">
    <property type="entry name" value="Radical_SAM"/>
    <property type="match status" value="1"/>
</dbReference>
<dbReference type="GO" id="GO:0030488">
    <property type="term" value="P:tRNA methylation"/>
    <property type="evidence" value="ECO:0007669"/>
    <property type="project" value="InterPro"/>
</dbReference>
<dbReference type="EMBL" id="CAID01000001">
    <property type="protein sequence ID" value="CEF96566.1"/>
    <property type="molecule type" value="Genomic_DNA"/>
</dbReference>
<dbReference type="Pfam" id="PF04055">
    <property type="entry name" value="Radical_SAM"/>
    <property type="match status" value="1"/>
</dbReference>
<dbReference type="InterPro" id="IPR004383">
    <property type="entry name" value="rRNA_lsu_MTrfase_RlmN/Cfr"/>
</dbReference>
<evidence type="ECO:0000256" key="1">
    <source>
        <dbReference type="ARBA" id="ARBA00001966"/>
    </source>
</evidence>
<dbReference type="InterPro" id="IPR040072">
    <property type="entry name" value="Methyltransferase_A"/>
</dbReference>
<dbReference type="Gene3D" id="3.20.20.70">
    <property type="entry name" value="Aldolase class I"/>
    <property type="match status" value="1"/>
</dbReference>
<feature type="region of interest" description="Disordered" evidence="13">
    <location>
        <begin position="1"/>
        <end position="77"/>
    </location>
</feature>
<reference evidence="15 16" key="2">
    <citation type="journal article" date="2014" name="BMC Genomics">
        <title>An improved genome of the model marine alga Ostreococcus tauri unfolds by assessing Illumina de novo assemblies.</title>
        <authorList>
            <person name="Blanc-Mathieu R."/>
            <person name="Verhelst B."/>
            <person name="Derelle E."/>
            <person name="Rombauts S."/>
            <person name="Bouget F.Y."/>
            <person name="Carre I."/>
            <person name="Chateau A."/>
            <person name="Eyre-Walker A."/>
            <person name="Grimsley N."/>
            <person name="Moreau H."/>
            <person name="Piegu B."/>
            <person name="Rivals E."/>
            <person name="Schackwitz W."/>
            <person name="Van de Peer Y."/>
            <person name="Piganeau G."/>
        </authorList>
    </citation>
    <scope>NUCLEOTIDE SEQUENCE [LARGE SCALE GENOMIC DNA]</scope>
    <source>
        <strain evidence="16">OTTH 0595 / CCAP 157/2 / RCC745</strain>
    </source>
</reference>
<keyword evidence="12" id="KW-1015">Disulfide bond</keyword>
<feature type="domain" description="Radical SAM core" evidence="14">
    <location>
        <begin position="207"/>
        <end position="437"/>
    </location>
</feature>
<dbReference type="GeneID" id="9834978"/>
<evidence type="ECO:0000256" key="10">
    <source>
        <dbReference type="ARBA" id="ARBA00023004"/>
    </source>
</evidence>
<dbReference type="PANTHER" id="PTHR30544">
    <property type="entry name" value="23S RRNA METHYLTRANSFERASE"/>
    <property type="match status" value="1"/>
</dbReference>
<proteinExistence type="inferred from homology"/>
<reference evidence="16" key="1">
    <citation type="journal article" date="2006" name="Proc. Natl. Acad. Sci. U.S.A.">
        <title>Genome analysis of the smallest free-living eukaryote Ostreococcus tauri unveils many unique features.</title>
        <authorList>
            <person name="Derelle E."/>
            <person name="Ferraz C."/>
            <person name="Rombauts S."/>
            <person name="Rouze P."/>
            <person name="Worden A.Z."/>
            <person name="Robbens S."/>
            <person name="Partensky F."/>
            <person name="Degroeve S."/>
            <person name="Echeynie S."/>
            <person name="Cooke R."/>
            <person name="Saeys Y."/>
            <person name="Wuyts J."/>
            <person name="Jabbari K."/>
            <person name="Bowler C."/>
            <person name="Panaud O."/>
            <person name="Piegu B."/>
            <person name="Ball S.G."/>
            <person name="Ral J.-P."/>
            <person name="Bouget F.-Y."/>
            <person name="Piganeau G."/>
            <person name="De Baets B."/>
            <person name="Picard A."/>
            <person name="Delseny M."/>
            <person name="Demaille J."/>
            <person name="Van de Peer Y."/>
            <person name="Moreau H."/>
        </authorList>
    </citation>
    <scope>NUCLEOTIDE SEQUENCE [LARGE SCALE GENOMIC DNA]</scope>
    <source>
        <strain evidence="16">OTTH 0595 / CCAP 157/2 / RCC745</strain>
    </source>
</reference>
<dbReference type="InParanoid" id="A0A090LXN3"/>
<keyword evidence="4" id="KW-0963">Cytoplasm</keyword>
<dbReference type="SMART" id="SM00729">
    <property type="entry name" value="Elp3"/>
    <property type="match status" value="1"/>
</dbReference>
<keyword evidence="3" id="KW-0004">4Fe-4S</keyword>
<dbReference type="InterPro" id="IPR058240">
    <property type="entry name" value="rSAM_sf"/>
</dbReference>
<dbReference type="RefSeq" id="XP_022838162.1">
    <property type="nucleotide sequence ID" value="XM_022985264.1"/>
</dbReference>
<comment type="cofactor">
    <cofactor evidence="1">
        <name>[4Fe-4S] cluster</name>
        <dbReference type="ChEBI" id="CHEBI:49883"/>
    </cofactor>
</comment>
<evidence type="ECO:0000313" key="16">
    <source>
        <dbReference type="Proteomes" id="UP000009170"/>
    </source>
</evidence>
<keyword evidence="5" id="KW-0698">rRNA processing</keyword>
<dbReference type="PANTHER" id="PTHR30544:SF5">
    <property type="entry name" value="RADICAL SAM CORE DOMAIN-CONTAINING PROTEIN"/>
    <property type="match status" value="1"/>
</dbReference>
<evidence type="ECO:0000256" key="11">
    <source>
        <dbReference type="ARBA" id="ARBA00023014"/>
    </source>
</evidence>
<comment type="caution">
    <text evidence="15">The sequence shown here is derived from an EMBL/GenBank/DDBJ whole genome shotgun (WGS) entry which is preliminary data.</text>
</comment>